<dbReference type="Proteomes" id="UP001596025">
    <property type="component" value="Unassembled WGS sequence"/>
</dbReference>
<evidence type="ECO:0000313" key="2">
    <source>
        <dbReference type="Proteomes" id="UP001596025"/>
    </source>
</evidence>
<name>A0ABV9LDX8_9ACTN</name>
<dbReference type="RefSeq" id="WP_387986179.1">
    <property type="nucleotide sequence ID" value="NZ_JBHSGR010000002.1"/>
</dbReference>
<comment type="caution">
    <text evidence="1">The sequence shown here is derived from an EMBL/GenBank/DDBJ whole genome shotgun (WGS) entry which is preliminary data.</text>
</comment>
<sequence length="106" mass="11085">MTGAAGDRRVVLRDDRGPRGTWSEWATLSGAGLRVEGQSLSGDDEYEFAVDVAPGQVPALLAALGAPAAADVLDALVAYSRGGGRGLTRLLRDAGVEHRRWNRVGG</sequence>
<accession>A0ABV9LDX8</accession>
<protein>
    <submittedName>
        <fullName evidence="1">Uncharacterized protein</fullName>
    </submittedName>
</protein>
<dbReference type="EMBL" id="JBHSGR010000002">
    <property type="protein sequence ID" value="MFC4692363.1"/>
    <property type="molecule type" value="Genomic_DNA"/>
</dbReference>
<reference evidence="2" key="1">
    <citation type="journal article" date="2019" name="Int. J. Syst. Evol. Microbiol.">
        <title>The Global Catalogue of Microorganisms (GCM) 10K type strain sequencing project: providing services to taxonomists for standard genome sequencing and annotation.</title>
        <authorList>
            <consortium name="The Broad Institute Genomics Platform"/>
            <consortium name="The Broad Institute Genome Sequencing Center for Infectious Disease"/>
            <person name="Wu L."/>
            <person name="Ma J."/>
        </authorList>
    </citation>
    <scope>NUCLEOTIDE SEQUENCE [LARGE SCALE GENOMIC DNA]</scope>
    <source>
        <strain evidence="2">CCUG 62763</strain>
    </source>
</reference>
<evidence type="ECO:0000313" key="1">
    <source>
        <dbReference type="EMBL" id="MFC4692363.1"/>
    </source>
</evidence>
<proteinExistence type="predicted"/>
<organism evidence="1 2">
    <name type="scientific">Geodermatophilus arenarius</name>
    <dbReference type="NCBI Taxonomy" id="1137990"/>
    <lineage>
        <taxon>Bacteria</taxon>
        <taxon>Bacillati</taxon>
        <taxon>Actinomycetota</taxon>
        <taxon>Actinomycetes</taxon>
        <taxon>Geodermatophilales</taxon>
        <taxon>Geodermatophilaceae</taxon>
        <taxon>Geodermatophilus</taxon>
    </lineage>
</organism>
<keyword evidence="2" id="KW-1185">Reference proteome</keyword>
<gene>
    <name evidence="1" type="ORF">ACFO3M_03080</name>
</gene>